<evidence type="ECO:0000313" key="2">
    <source>
        <dbReference type="Proteomes" id="UP000077521"/>
    </source>
</evidence>
<keyword evidence="2" id="KW-1185">Reference proteome</keyword>
<evidence type="ECO:0000313" key="1">
    <source>
        <dbReference type="EMBL" id="KAE8235088.1"/>
    </source>
</evidence>
<comment type="caution">
    <text evidence="1">The sequence shown here is derived from an EMBL/GenBank/DDBJ whole genome shotgun (WGS) entry which is preliminary data.</text>
</comment>
<gene>
    <name evidence="1" type="ORF">A4X13_0g9617</name>
</gene>
<sequence length="159" mass="16975">MLKRNLGSAVTIKEALYPKSARNPRLGNVDGKWPEFYGINLDDLRTCQLIACQSSDVLPYASAYSRHFGLDPKSEEFEMLCRSISMSHRQIYPILPAARLVDVTDADAPSSSSAGTSSGLQIPATATIVSRLQIPASLARASTTAAQNQVQAGASPAPP</sequence>
<protein>
    <submittedName>
        <fullName evidence="1">Uncharacterized protein</fullName>
    </submittedName>
</protein>
<name>A0A8T8S8H3_9BASI</name>
<proteinExistence type="predicted"/>
<accession>A0A8T8S8H3</accession>
<organism evidence="1 2">
    <name type="scientific">Tilletia indica</name>
    <dbReference type="NCBI Taxonomy" id="43049"/>
    <lineage>
        <taxon>Eukaryota</taxon>
        <taxon>Fungi</taxon>
        <taxon>Dikarya</taxon>
        <taxon>Basidiomycota</taxon>
        <taxon>Ustilaginomycotina</taxon>
        <taxon>Exobasidiomycetes</taxon>
        <taxon>Tilletiales</taxon>
        <taxon>Tilletiaceae</taxon>
        <taxon>Tilletia</taxon>
    </lineage>
</organism>
<reference evidence="1" key="2">
    <citation type="journal article" date="2019" name="IMA Fungus">
        <title>Genome sequencing and comparison of five Tilletia species to identify candidate genes for the detection of regulated species infecting wheat.</title>
        <authorList>
            <person name="Nguyen H.D.T."/>
            <person name="Sultana T."/>
            <person name="Kesanakurti P."/>
            <person name="Hambleton S."/>
        </authorList>
    </citation>
    <scope>NUCLEOTIDE SEQUENCE</scope>
    <source>
        <strain evidence="1">DAOMC 236416</strain>
    </source>
</reference>
<dbReference type="EMBL" id="LWDF02002983">
    <property type="protein sequence ID" value="KAE8235088.1"/>
    <property type="molecule type" value="Genomic_DNA"/>
</dbReference>
<dbReference type="AlphaFoldDB" id="A0A8T8S8H3"/>
<reference evidence="1" key="1">
    <citation type="submission" date="2016-04" db="EMBL/GenBank/DDBJ databases">
        <authorList>
            <person name="Nguyen H.D."/>
            <person name="Samba Siva P."/>
            <person name="Cullis J."/>
            <person name="Levesque C.A."/>
            <person name="Hambleton S."/>
        </authorList>
    </citation>
    <scope>NUCLEOTIDE SEQUENCE</scope>
    <source>
        <strain evidence="1">DAOMC 236416</strain>
    </source>
</reference>
<dbReference type="Proteomes" id="UP000077521">
    <property type="component" value="Unassembled WGS sequence"/>
</dbReference>